<feature type="region of interest" description="Disordered" evidence="8">
    <location>
        <begin position="1"/>
        <end position="23"/>
    </location>
</feature>
<feature type="compositionally biased region" description="Pro residues" evidence="8">
    <location>
        <begin position="61"/>
        <end position="78"/>
    </location>
</feature>
<dbReference type="GO" id="GO:0000981">
    <property type="term" value="F:DNA-binding transcription factor activity, RNA polymerase II-specific"/>
    <property type="evidence" value="ECO:0007669"/>
    <property type="project" value="TreeGrafter"/>
</dbReference>
<feature type="region of interest" description="Disordered" evidence="8">
    <location>
        <begin position="58"/>
        <end position="100"/>
    </location>
</feature>
<name>A0A1I8IIK7_9PLAT</name>
<evidence type="ECO:0000256" key="2">
    <source>
        <dbReference type="ARBA" id="ARBA00022737"/>
    </source>
</evidence>
<accession>A0A1I8IIK7</accession>
<evidence type="ECO:0000256" key="6">
    <source>
        <dbReference type="ARBA" id="ARBA00023163"/>
    </source>
</evidence>
<protein>
    <submittedName>
        <fullName evidence="11">C2H2-type domain-containing protein</fullName>
    </submittedName>
</protein>
<dbReference type="PROSITE" id="PS50157">
    <property type="entry name" value="ZINC_FINGER_C2H2_2"/>
    <property type="match status" value="2"/>
</dbReference>
<dbReference type="WBParaSite" id="maker-uti_cns_0012854-snap-gene-0.2-mRNA-1">
    <property type="protein sequence ID" value="maker-uti_cns_0012854-snap-gene-0.2-mRNA-1"/>
    <property type="gene ID" value="maker-uti_cns_0012854-snap-gene-0.2"/>
</dbReference>
<feature type="compositionally biased region" description="Pro residues" evidence="8">
    <location>
        <begin position="13"/>
        <end position="22"/>
    </location>
</feature>
<keyword evidence="5" id="KW-0805">Transcription regulation</keyword>
<dbReference type="SUPFAM" id="SSF57667">
    <property type="entry name" value="beta-beta-alpha zinc fingers"/>
    <property type="match status" value="1"/>
</dbReference>
<evidence type="ECO:0000256" key="4">
    <source>
        <dbReference type="ARBA" id="ARBA00022833"/>
    </source>
</evidence>
<evidence type="ECO:0000313" key="10">
    <source>
        <dbReference type="Proteomes" id="UP000095280"/>
    </source>
</evidence>
<dbReference type="Gene3D" id="3.30.160.60">
    <property type="entry name" value="Classic Zinc Finger"/>
    <property type="match status" value="2"/>
</dbReference>
<keyword evidence="2" id="KW-0677">Repeat</keyword>
<dbReference type="FunFam" id="3.30.160.60:FF:000032">
    <property type="entry name" value="Krueppel-like factor 4"/>
    <property type="match status" value="1"/>
</dbReference>
<keyword evidence="6" id="KW-0804">Transcription</keyword>
<dbReference type="AlphaFoldDB" id="A0A1I8IIK7"/>
<feature type="domain" description="C2H2-type" evidence="9">
    <location>
        <begin position="176"/>
        <end position="203"/>
    </location>
</feature>
<dbReference type="PANTHER" id="PTHR23235">
    <property type="entry name" value="KRUEPPEL-LIKE TRANSCRIPTION FACTOR"/>
    <property type="match status" value="1"/>
</dbReference>
<evidence type="ECO:0000256" key="5">
    <source>
        <dbReference type="ARBA" id="ARBA00023015"/>
    </source>
</evidence>
<sequence>TVAASSQASLSLPPLPSPPPLELQPQPCASLDDCCWPVWESLLDLDFILEHSATACNSGMHPPPPPPLPPPSLLPTPTSPVSSPPHLRSPGRQRWRRRKKQRRSIRCVFDLFDSSARLLRAGLRPGLRQTVAPAVAREDPHRGKAVRLRLAGCRWRFARSDELTRHRRRHTGERPFRCGICGRGFSRSDHLALHGRKHRNAGRRGFSACAAEMSIPSSPASP</sequence>
<dbReference type="GO" id="GO:0000978">
    <property type="term" value="F:RNA polymerase II cis-regulatory region sequence-specific DNA binding"/>
    <property type="evidence" value="ECO:0007669"/>
    <property type="project" value="TreeGrafter"/>
</dbReference>
<evidence type="ECO:0000256" key="3">
    <source>
        <dbReference type="ARBA" id="ARBA00022771"/>
    </source>
</evidence>
<dbReference type="InterPro" id="IPR036236">
    <property type="entry name" value="Znf_C2H2_sf"/>
</dbReference>
<evidence type="ECO:0000256" key="7">
    <source>
        <dbReference type="PROSITE-ProRule" id="PRU00042"/>
    </source>
</evidence>
<dbReference type="PANTHER" id="PTHR23235:SF120">
    <property type="entry name" value="KRUPPEL-LIKE FACTOR 15"/>
    <property type="match status" value="1"/>
</dbReference>
<keyword evidence="1" id="KW-0479">Metal-binding</keyword>
<organism evidence="10 11">
    <name type="scientific">Macrostomum lignano</name>
    <dbReference type="NCBI Taxonomy" id="282301"/>
    <lineage>
        <taxon>Eukaryota</taxon>
        <taxon>Metazoa</taxon>
        <taxon>Spiralia</taxon>
        <taxon>Lophotrochozoa</taxon>
        <taxon>Platyhelminthes</taxon>
        <taxon>Rhabditophora</taxon>
        <taxon>Macrostomorpha</taxon>
        <taxon>Macrostomida</taxon>
        <taxon>Macrostomidae</taxon>
        <taxon>Macrostomum</taxon>
    </lineage>
</organism>
<feature type="compositionally biased region" description="Basic residues" evidence="8">
    <location>
        <begin position="89"/>
        <end position="100"/>
    </location>
</feature>
<dbReference type="Pfam" id="PF00096">
    <property type="entry name" value="zf-C2H2"/>
    <property type="match status" value="2"/>
</dbReference>
<dbReference type="InterPro" id="IPR013087">
    <property type="entry name" value="Znf_C2H2_type"/>
</dbReference>
<feature type="domain" description="C2H2-type" evidence="9">
    <location>
        <begin position="148"/>
        <end position="175"/>
    </location>
</feature>
<dbReference type="GO" id="GO:0008270">
    <property type="term" value="F:zinc ion binding"/>
    <property type="evidence" value="ECO:0007669"/>
    <property type="project" value="UniProtKB-KW"/>
</dbReference>
<dbReference type="Proteomes" id="UP000095280">
    <property type="component" value="Unplaced"/>
</dbReference>
<feature type="compositionally biased region" description="Low complexity" evidence="8">
    <location>
        <begin position="79"/>
        <end position="88"/>
    </location>
</feature>
<keyword evidence="10" id="KW-1185">Reference proteome</keyword>
<evidence type="ECO:0000256" key="8">
    <source>
        <dbReference type="SAM" id="MobiDB-lite"/>
    </source>
</evidence>
<dbReference type="PROSITE" id="PS00028">
    <property type="entry name" value="ZINC_FINGER_C2H2_1"/>
    <property type="match status" value="1"/>
</dbReference>
<feature type="compositionally biased region" description="Low complexity" evidence="8">
    <location>
        <begin position="1"/>
        <end position="12"/>
    </location>
</feature>
<evidence type="ECO:0000313" key="11">
    <source>
        <dbReference type="WBParaSite" id="maker-uti_cns_0012854-snap-gene-0.2-mRNA-1"/>
    </source>
</evidence>
<proteinExistence type="predicted"/>
<keyword evidence="4" id="KW-0862">Zinc</keyword>
<reference evidence="11" key="1">
    <citation type="submission" date="2016-11" db="UniProtKB">
        <authorList>
            <consortium name="WormBaseParasite"/>
        </authorList>
    </citation>
    <scope>IDENTIFICATION</scope>
</reference>
<evidence type="ECO:0000256" key="1">
    <source>
        <dbReference type="ARBA" id="ARBA00022723"/>
    </source>
</evidence>
<evidence type="ECO:0000259" key="9">
    <source>
        <dbReference type="PROSITE" id="PS50157"/>
    </source>
</evidence>
<keyword evidence="3 7" id="KW-0863">Zinc-finger</keyword>
<dbReference type="SMART" id="SM00355">
    <property type="entry name" value="ZnF_C2H2"/>
    <property type="match status" value="2"/>
</dbReference>